<organism evidence="13 14">
    <name type="scientific">Thalassolituus maritimus</name>
    <dbReference type="NCBI Taxonomy" id="484498"/>
    <lineage>
        <taxon>Bacteria</taxon>
        <taxon>Pseudomonadati</taxon>
        <taxon>Pseudomonadota</taxon>
        <taxon>Gammaproteobacteria</taxon>
        <taxon>Oceanospirillales</taxon>
        <taxon>Oceanospirillaceae</taxon>
        <taxon>Thalassolituus</taxon>
    </lineage>
</organism>
<evidence type="ECO:0000256" key="6">
    <source>
        <dbReference type="ARBA" id="ARBA00022723"/>
    </source>
</evidence>
<feature type="binding site" evidence="12">
    <location>
        <position position="265"/>
    </location>
    <ligand>
        <name>Mg(2+)</name>
        <dbReference type="ChEBI" id="CHEBI:18420"/>
    </ligand>
</feature>
<proteinExistence type="inferred from homology"/>
<keyword evidence="8 11" id="KW-0460">Magnesium</keyword>
<evidence type="ECO:0000256" key="7">
    <source>
        <dbReference type="ARBA" id="ARBA00022827"/>
    </source>
</evidence>
<gene>
    <name evidence="13" type="ORF">SAMN05421686_10895</name>
</gene>
<evidence type="ECO:0000313" key="13">
    <source>
        <dbReference type="EMBL" id="SIT04763.1"/>
    </source>
</evidence>
<evidence type="ECO:0000256" key="1">
    <source>
        <dbReference type="ARBA" id="ARBA00008282"/>
    </source>
</evidence>
<reference evidence="14" key="1">
    <citation type="submission" date="2017-01" db="EMBL/GenBank/DDBJ databases">
        <authorList>
            <person name="Varghese N."/>
            <person name="Submissions S."/>
        </authorList>
    </citation>
    <scope>NUCLEOTIDE SEQUENCE [LARGE SCALE GENOMIC DNA]</scope>
    <source>
        <strain evidence="14">DSM 24913</strain>
    </source>
</reference>
<evidence type="ECO:0000256" key="11">
    <source>
        <dbReference type="PIRNR" id="PIRNR006268"/>
    </source>
</evidence>
<evidence type="ECO:0000256" key="3">
    <source>
        <dbReference type="ARBA" id="ARBA00016337"/>
    </source>
</evidence>
<keyword evidence="6 11" id="KW-0479">Metal-binding</keyword>
<dbReference type="InterPro" id="IPR024932">
    <property type="entry name" value="ApbE"/>
</dbReference>
<name>A0A1N7P2F2_9GAMM</name>
<evidence type="ECO:0000256" key="5">
    <source>
        <dbReference type="ARBA" id="ARBA00022679"/>
    </source>
</evidence>
<comment type="cofactor">
    <cofactor evidence="12">
        <name>Mg(2+)</name>
        <dbReference type="ChEBI" id="CHEBI:18420"/>
    </cofactor>
    <cofactor evidence="12">
        <name>Mn(2+)</name>
        <dbReference type="ChEBI" id="CHEBI:29035"/>
    </cofactor>
    <text evidence="12">Magnesium. Can also use manganese.</text>
</comment>
<dbReference type="STRING" id="484498.SAMN05421686_10895"/>
<evidence type="ECO:0000256" key="8">
    <source>
        <dbReference type="ARBA" id="ARBA00022842"/>
    </source>
</evidence>
<sequence length="305" mass="32811">MTTTVDFQILLTSDSHSATAANVAIDSAIDEIKRVTQVFSEWEPKSEISAVNKAAGEKAVPVSPEVFRLISEALRISELSNGKFDITFKSAGKLWDFRKQTIPEAAELKRAAASIDYQHVVLDEEKQTVFLTVAGTQIGLGGIAKGYAIDRAVQVIRNAGFDVFYINAGGDLYASSGASIKDNAKNSAKRWKVGIQHPDNPESLIAVLPVANGAVATSGDYERYFEKNGTRYHHIIDPDTGYPANLSRSVTVLTSRAYLADALATAVFVLGPAKGVTLIENVPEAEVLIIDKHGEIVSTLPHASP</sequence>
<dbReference type="PANTHER" id="PTHR30040:SF2">
    <property type="entry name" value="FAD:PROTEIN FMN TRANSFERASE"/>
    <property type="match status" value="1"/>
</dbReference>
<dbReference type="AlphaFoldDB" id="A0A1N7P2F2"/>
<protein>
    <recommendedName>
        <fullName evidence="3 11">FAD:protein FMN transferase</fullName>
        <ecNumber evidence="2 11">2.7.1.180</ecNumber>
    </recommendedName>
    <alternativeName>
        <fullName evidence="9 11">Flavin transferase</fullName>
    </alternativeName>
</protein>
<dbReference type="GO" id="GO:0016740">
    <property type="term" value="F:transferase activity"/>
    <property type="evidence" value="ECO:0007669"/>
    <property type="project" value="UniProtKB-UniRule"/>
</dbReference>
<dbReference type="Proteomes" id="UP000185639">
    <property type="component" value="Unassembled WGS sequence"/>
</dbReference>
<dbReference type="SUPFAM" id="SSF143631">
    <property type="entry name" value="ApbE-like"/>
    <property type="match status" value="1"/>
</dbReference>
<evidence type="ECO:0000256" key="10">
    <source>
        <dbReference type="ARBA" id="ARBA00048540"/>
    </source>
</evidence>
<keyword evidence="4 11" id="KW-0285">Flavoprotein</keyword>
<accession>A0A1N7P2F2</accession>
<comment type="similarity">
    <text evidence="1 11">Belongs to the ApbE family.</text>
</comment>
<evidence type="ECO:0000256" key="4">
    <source>
        <dbReference type="ARBA" id="ARBA00022630"/>
    </source>
</evidence>
<keyword evidence="7 11" id="KW-0274">FAD</keyword>
<evidence type="ECO:0000256" key="9">
    <source>
        <dbReference type="ARBA" id="ARBA00031306"/>
    </source>
</evidence>
<dbReference type="Gene3D" id="3.10.520.10">
    <property type="entry name" value="ApbE-like domains"/>
    <property type="match status" value="1"/>
</dbReference>
<dbReference type="Pfam" id="PF02424">
    <property type="entry name" value="ApbE"/>
    <property type="match status" value="1"/>
</dbReference>
<keyword evidence="14" id="KW-1185">Reference proteome</keyword>
<dbReference type="InterPro" id="IPR003374">
    <property type="entry name" value="ApbE-like_sf"/>
</dbReference>
<keyword evidence="13" id="KW-0449">Lipoprotein</keyword>
<dbReference type="EC" id="2.7.1.180" evidence="2 11"/>
<dbReference type="EMBL" id="FTOH01000008">
    <property type="protein sequence ID" value="SIT04763.1"/>
    <property type="molecule type" value="Genomic_DNA"/>
</dbReference>
<feature type="binding site" evidence="12">
    <location>
        <position position="142"/>
    </location>
    <ligand>
        <name>Mg(2+)</name>
        <dbReference type="ChEBI" id="CHEBI:18420"/>
    </ligand>
</feature>
<feature type="binding site" evidence="12">
    <location>
        <position position="261"/>
    </location>
    <ligand>
        <name>Mg(2+)</name>
        <dbReference type="ChEBI" id="CHEBI:18420"/>
    </ligand>
</feature>
<dbReference type="PIRSF" id="PIRSF006268">
    <property type="entry name" value="ApbE"/>
    <property type="match status" value="1"/>
</dbReference>
<dbReference type="PANTHER" id="PTHR30040">
    <property type="entry name" value="THIAMINE BIOSYNTHESIS LIPOPROTEIN APBE"/>
    <property type="match status" value="1"/>
</dbReference>
<evidence type="ECO:0000313" key="14">
    <source>
        <dbReference type="Proteomes" id="UP000185639"/>
    </source>
</evidence>
<evidence type="ECO:0000256" key="2">
    <source>
        <dbReference type="ARBA" id="ARBA00011955"/>
    </source>
</evidence>
<keyword evidence="5 11" id="KW-0808">Transferase</keyword>
<dbReference type="GO" id="GO:0046872">
    <property type="term" value="F:metal ion binding"/>
    <property type="evidence" value="ECO:0007669"/>
    <property type="project" value="UniProtKB-UniRule"/>
</dbReference>
<comment type="catalytic activity">
    <reaction evidence="10 11">
        <text>L-threonyl-[protein] + FAD = FMN-L-threonyl-[protein] + AMP + H(+)</text>
        <dbReference type="Rhea" id="RHEA:36847"/>
        <dbReference type="Rhea" id="RHEA-COMP:11060"/>
        <dbReference type="Rhea" id="RHEA-COMP:11061"/>
        <dbReference type="ChEBI" id="CHEBI:15378"/>
        <dbReference type="ChEBI" id="CHEBI:30013"/>
        <dbReference type="ChEBI" id="CHEBI:57692"/>
        <dbReference type="ChEBI" id="CHEBI:74257"/>
        <dbReference type="ChEBI" id="CHEBI:456215"/>
        <dbReference type="EC" id="2.7.1.180"/>
    </reaction>
</comment>
<evidence type="ECO:0000256" key="12">
    <source>
        <dbReference type="PIRSR" id="PIRSR006268-2"/>
    </source>
</evidence>